<keyword evidence="1" id="KW-0812">Transmembrane</keyword>
<gene>
    <name evidence="2" type="ORF">DAERI_020223</name>
</gene>
<comment type="caution">
    <text evidence="2">The sequence shown here is derived from an EMBL/GenBank/DDBJ whole genome shotgun (WGS) entry which is preliminary data.</text>
</comment>
<evidence type="ECO:0000313" key="3">
    <source>
        <dbReference type="Proteomes" id="UP000236569"/>
    </source>
</evidence>
<protein>
    <submittedName>
        <fullName evidence="2">Uncharacterized protein</fullName>
    </submittedName>
</protein>
<keyword evidence="1" id="KW-0472">Membrane</keyword>
<feature type="transmembrane region" description="Helical" evidence="1">
    <location>
        <begin position="20"/>
        <end position="45"/>
    </location>
</feature>
<accession>A0A2I9D2D2</accession>
<keyword evidence="3" id="KW-1185">Reference proteome</keyword>
<proteinExistence type="predicted"/>
<organism evidence="2 3">
    <name type="scientific">Deinococcus aerius</name>
    <dbReference type="NCBI Taxonomy" id="200253"/>
    <lineage>
        <taxon>Bacteria</taxon>
        <taxon>Thermotogati</taxon>
        <taxon>Deinococcota</taxon>
        <taxon>Deinococci</taxon>
        <taxon>Deinococcales</taxon>
        <taxon>Deinococcaceae</taxon>
        <taxon>Deinococcus</taxon>
    </lineage>
</organism>
<name>A0A2I9D2D2_9DEIO</name>
<dbReference type="Proteomes" id="UP000236569">
    <property type="component" value="Unassembled WGS sequence"/>
</dbReference>
<evidence type="ECO:0000256" key="1">
    <source>
        <dbReference type="SAM" id="Phobius"/>
    </source>
</evidence>
<dbReference type="RefSeq" id="WP_103128115.1">
    <property type="nucleotide sequence ID" value="NZ_BFAG01000002.1"/>
</dbReference>
<sequence length="66" mass="7243">MTLPRWARFVQVAALPVEPVTHVGLLALGNGLGGLFLLPGVVVSWMHRRGWPLRFFDLGCMEVGLS</sequence>
<dbReference type="EMBL" id="BFAG01000002">
    <property type="protein sequence ID" value="GBF04626.1"/>
    <property type="molecule type" value="Genomic_DNA"/>
</dbReference>
<reference evidence="3" key="1">
    <citation type="submission" date="2018-01" db="EMBL/GenBank/DDBJ databases">
        <title>Draft Genome Sequence of the Radioresistant Bacterium Deinococcus aerius TR0125, Isolated from the Higher Atmosphere above Japan.</title>
        <authorList>
            <person name="Satoh K."/>
            <person name="Arai H."/>
            <person name="Sanzen T."/>
            <person name="Kawaguchi Y."/>
            <person name="Hayashi H."/>
            <person name="Yokobori S."/>
            <person name="Yamagishi A."/>
            <person name="Oono Y."/>
            <person name="Narumi I."/>
        </authorList>
    </citation>
    <scope>NUCLEOTIDE SEQUENCE [LARGE SCALE GENOMIC DNA]</scope>
    <source>
        <strain evidence="3">TR0125</strain>
    </source>
</reference>
<keyword evidence="1" id="KW-1133">Transmembrane helix</keyword>
<dbReference type="AlphaFoldDB" id="A0A2I9D2D2"/>
<evidence type="ECO:0000313" key="2">
    <source>
        <dbReference type="EMBL" id="GBF04626.1"/>
    </source>
</evidence>